<dbReference type="InterPro" id="IPR027417">
    <property type="entry name" value="P-loop_NTPase"/>
</dbReference>
<feature type="binding site" description="in other chain" evidence="8">
    <location>
        <begin position="38"/>
        <end position="41"/>
    </location>
    <ligand>
        <name>IMP</name>
        <dbReference type="ChEBI" id="CHEBI:58053"/>
        <note>ligand shared between dimeric partners</note>
    </ligand>
</feature>
<comment type="function">
    <text evidence="8">Plays an important role in the de novo pathway of purine nucleotide biosynthesis. Catalyzes the first committed step in the biosynthesis of AMP from IMP.</text>
</comment>
<dbReference type="PANTHER" id="PTHR11846:SF0">
    <property type="entry name" value="ADENYLOSUCCINATE SYNTHETASE"/>
    <property type="match status" value="1"/>
</dbReference>
<dbReference type="InterPro" id="IPR042110">
    <property type="entry name" value="Adenylosuccinate_synth_dom2"/>
</dbReference>
<organism evidence="11 12">
    <name type="scientific">Mariprofundus micogutta</name>
    <dbReference type="NCBI Taxonomy" id="1921010"/>
    <lineage>
        <taxon>Bacteria</taxon>
        <taxon>Pseudomonadati</taxon>
        <taxon>Pseudomonadota</taxon>
        <taxon>Candidatius Mariprofundia</taxon>
        <taxon>Mariprofundales</taxon>
        <taxon>Mariprofundaceae</taxon>
        <taxon>Mariprofundus</taxon>
    </lineage>
</organism>
<dbReference type="UniPathway" id="UPA00075">
    <property type="reaction ID" value="UER00335"/>
</dbReference>
<evidence type="ECO:0000256" key="9">
    <source>
        <dbReference type="PROSITE-ProRule" id="PRU10134"/>
    </source>
</evidence>
<dbReference type="PROSITE" id="PS00513">
    <property type="entry name" value="ADENYLOSUCCIN_SYN_2"/>
    <property type="match status" value="1"/>
</dbReference>
<keyword evidence="12" id="KW-1185">Reference proteome</keyword>
<feature type="binding site" evidence="8">
    <location>
        <begin position="306"/>
        <end position="312"/>
    </location>
    <ligand>
        <name>substrate</name>
    </ligand>
</feature>
<dbReference type="PANTHER" id="PTHR11846">
    <property type="entry name" value="ADENYLOSUCCINATE SYNTHETASE"/>
    <property type="match status" value="1"/>
</dbReference>
<dbReference type="GO" id="GO:0005525">
    <property type="term" value="F:GTP binding"/>
    <property type="evidence" value="ECO:0007669"/>
    <property type="project" value="UniProtKB-UniRule"/>
</dbReference>
<dbReference type="SUPFAM" id="SSF52540">
    <property type="entry name" value="P-loop containing nucleoside triphosphate hydrolases"/>
    <property type="match status" value="1"/>
</dbReference>
<sequence>MTNTVAIGIQWGDEGKGKIVDLMAPDMDVVARFQGGPNAGHTLVLGDKKTVLNHIPSGILHDDTLCLIGNGTVVDPFRLVEEMDMLLEAGIPVADRLKISDRCQLILPYHRDLDAAREAAKGKGKIGTTGKGIGPCYEDKTARRGIRLIDLTSDDLDARIDANIEYVNFMLTQYLNAEPVNRADVDEALELAKARLLPLAADVPLILQKRIKAGDKILYEGAQGSMLDVDHGTYPFVTSSNTVAGAALAGLGVGPGQVDAVLGICKAYTTRVGAGPFPTELYNADGMCDEKNSGKHMAEKGHEFGATTGRPRRTGWFDGPVVQHAVRINGVTGLAITKLDVLDGLEEVKLCVGYELNGERLESIPACCSQLEVVTPIYETLPGWCENTFGATSMDQLPANAVALLKRIEEVCDCKVTMLSTGPDRNHIIHL</sequence>
<dbReference type="Gene3D" id="3.40.440.10">
    <property type="entry name" value="Adenylosuccinate Synthetase, subunit A, domain 1"/>
    <property type="match status" value="1"/>
</dbReference>
<keyword evidence="2 8" id="KW-0436">Ligase</keyword>
<dbReference type="Proteomes" id="UP000231632">
    <property type="component" value="Unassembled WGS sequence"/>
</dbReference>
<dbReference type="GO" id="GO:0000287">
    <property type="term" value="F:magnesium ion binding"/>
    <property type="evidence" value="ECO:0007669"/>
    <property type="project" value="UniProtKB-UniRule"/>
</dbReference>
<feature type="binding site" evidence="8">
    <location>
        <begin position="12"/>
        <end position="18"/>
    </location>
    <ligand>
        <name>GTP</name>
        <dbReference type="ChEBI" id="CHEBI:37565"/>
    </ligand>
</feature>
<dbReference type="HAMAP" id="MF_00011">
    <property type="entry name" value="Adenylosucc_synth"/>
    <property type="match status" value="1"/>
</dbReference>
<feature type="binding site" evidence="8">
    <location>
        <begin position="40"/>
        <end position="42"/>
    </location>
    <ligand>
        <name>GTP</name>
        <dbReference type="ChEBI" id="CHEBI:37565"/>
    </ligand>
</feature>
<dbReference type="AlphaFoldDB" id="A0A1L8CMX3"/>
<dbReference type="InterPro" id="IPR001114">
    <property type="entry name" value="Adenylosuccinate_synthetase"/>
</dbReference>
<feature type="binding site" evidence="8">
    <location>
        <position position="40"/>
    </location>
    <ligand>
        <name>Mg(2+)</name>
        <dbReference type="ChEBI" id="CHEBI:18420"/>
    </ligand>
</feature>
<evidence type="ECO:0000313" key="11">
    <source>
        <dbReference type="EMBL" id="GAV20266.1"/>
    </source>
</evidence>
<dbReference type="OrthoDB" id="5288032at2"/>
<dbReference type="NCBIfam" id="NF002223">
    <property type="entry name" value="PRK01117.1"/>
    <property type="match status" value="1"/>
</dbReference>
<dbReference type="InterPro" id="IPR042111">
    <property type="entry name" value="Adenylosuccinate_synth_dom3"/>
</dbReference>
<dbReference type="InterPro" id="IPR033128">
    <property type="entry name" value="Adenylosuccin_syn_Lys_AS"/>
</dbReference>
<feature type="binding site" evidence="8">
    <location>
        <position position="312"/>
    </location>
    <ligand>
        <name>GTP</name>
        <dbReference type="ChEBI" id="CHEBI:37565"/>
    </ligand>
</feature>
<dbReference type="GO" id="GO:0004019">
    <property type="term" value="F:adenylosuccinate synthase activity"/>
    <property type="evidence" value="ECO:0007669"/>
    <property type="project" value="UniProtKB-UniRule"/>
</dbReference>
<keyword evidence="8" id="KW-0963">Cytoplasm</keyword>
<feature type="active site" description="Proton acceptor" evidence="8">
    <location>
        <position position="13"/>
    </location>
</feature>
<evidence type="ECO:0000256" key="2">
    <source>
        <dbReference type="ARBA" id="ARBA00022598"/>
    </source>
</evidence>
<dbReference type="FunFam" id="1.10.300.10:FF:000001">
    <property type="entry name" value="Adenylosuccinate synthetase"/>
    <property type="match status" value="1"/>
</dbReference>
<dbReference type="InterPro" id="IPR042109">
    <property type="entry name" value="Adenylosuccinate_synth_dom1"/>
</dbReference>
<keyword evidence="4 8" id="KW-0547">Nucleotide-binding</keyword>
<evidence type="ECO:0000256" key="5">
    <source>
        <dbReference type="ARBA" id="ARBA00022755"/>
    </source>
</evidence>
<feature type="binding site" description="in other chain" evidence="8">
    <location>
        <position position="129"/>
    </location>
    <ligand>
        <name>IMP</name>
        <dbReference type="ChEBI" id="CHEBI:58053"/>
        <note>ligand shared between dimeric partners</note>
    </ligand>
</feature>
<comment type="subunit">
    <text evidence="1 8">Homodimer.</text>
</comment>
<dbReference type="Gene3D" id="3.90.170.10">
    <property type="entry name" value="Adenylosuccinate Synthetase, subunit A, domain 3"/>
    <property type="match status" value="1"/>
</dbReference>
<comment type="cofactor">
    <cofactor evidence="8">
        <name>Mg(2+)</name>
        <dbReference type="ChEBI" id="CHEBI:18420"/>
    </cofactor>
    <text evidence="8">Binds 1 Mg(2+) ion per subunit.</text>
</comment>
<gene>
    <name evidence="8" type="primary">purA</name>
    <name evidence="11" type="ORF">MMIC_P1230</name>
</gene>
<dbReference type="Pfam" id="PF00709">
    <property type="entry name" value="Adenylsucc_synt"/>
    <property type="match status" value="1"/>
</dbReference>
<comment type="catalytic activity">
    <reaction evidence="8 10">
        <text>IMP + L-aspartate + GTP = N(6)-(1,2-dicarboxyethyl)-AMP + GDP + phosphate + 2 H(+)</text>
        <dbReference type="Rhea" id="RHEA:15753"/>
        <dbReference type="ChEBI" id="CHEBI:15378"/>
        <dbReference type="ChEBI" id="CHEBI:29991"/>
        <dbReference type="ChEBI" id="CHEBI:37565"/>
        <dbReference type="ChEBI" id="CHEBI:43474"/>
        <dbReference type="ChEBI" id="CHEBI:57567"/>
        <dbReference type="ChEBI" id="CHEBI:58053"/>
        <dbReference type="ChEBI" id="CHEBI:58189"/>
        <dbReference type="EC" id="6.3.4.4"/>
    </reaction>
</comment>
<dbReference type="STRING" id="1921010.MMIC_P1230"/>
<feature type="binding site" description="in other chain" evidence="8">
    <location>
        <position position="310"/>
    </location>
    <ligand>
        <name>IMP</name>
        <dbReference type="ChEBI" id="CHEBI:58053"/>
        <note>ligand shared between dimeric partners</note>
    </ligand>
</feature>
<reference evidence="11 12" key="1">
    <citation type="journal article" date="2017" name="Arch. Microbiol.">
        <title>Mariprofundus micogutta sp. nov., a novel iron-oxidizing zetaproteobacterium isolated from a deep-sea hydrothermal field at the Bayonnaise knoll of the Izu-Ogasawara arc, and a description of Mariprofundales ord. nov. and Zetaproteobacteria classis nov.</title>
        <authorList>
            <person name="Makita H."/>
            <person name="Tanaka E."/>
            <person name="Mitsunobu S."/>
            <person name="Miyazaki M."/>
            <person name="Nunoura T."/>
            <person name="Uematsu K."/>
            <person name="Takaki Y."/>
            <person name="Nishi S."/>
            <person name="Shimamura S."/>
            <person name="Takai K."/>
        </authorList>
    </citation>
    <scope>NUCLEOTIDE SEQUENCE [LARGE SCALE GENOMIC DNA]</scope>
    <source>
        <strain evidence="11 12">ET2</strain>
    </source>
</reference>
<feature type="binding site" description="in other chain" evidence="8">
    <location>
        <begin position="13"/>
        <end position="16"/>
    </location>
    <ligand>
        <name>IMP</name>
        <dbReference type="ChEBI" id="CHEBI:58053"/>
        <note>ligand shared between dimeric partners</note>
    </ligand>
</feature>
<feature type="active site" evidence="9">
    <location>
        <position position="140"/>
    </location>
</feature>
<comment type="similarity">
    <text evidence="8 10">Belongs to the adenylosuccinate synthetase family.</text>
</comment>
<dbReference type="GO" id="GO:0046040">
    <property type="term" value="P:IMP metabolic process"/>
    <property type="evidence" value="ECO:0007669"/>
    <property type="project" value="TreeGrafter"/>
</dbReference>
<feature type="binding site" evidence="8">
    <location>
        <begin position="338"/>
        <end position="340"/>
    </location>
    <ligand>
        <name>GTP</name>
        <dbReference type="ChEBI" id="CHEBI:37565"/>
    </ligand>
</feature>
<evidence type="ECO:0000256" key="6">
    <source>
        <dbReference type="ARBA" id="ARBA00022842"/>
    </source>
</evidence>
<evidence type="ECO:0000256" key="1">
    <source>
        <dbReference type="ARBA" id="ARBA00011738"/>
    </source>
</evidence>
<evidence type="ECO:0000313" key="12">
    <source>
        <dbReference type="Proteomes" id="UP000231632"/>
    </source>
</evidence>
<protein>
    <recommendedName>
        <fullName evidence="8 10">Adenylosuccinate synthetase</fullName>
        <shortName evidence="8">AMPSase</shortName>
        <shortName evidence="8">AdSS</shortName>
        <ecNumber evidence="8 10">6.3.4.4</ecNumber>
    </recommendedName>
    <alternativeName>
        <fullName evidence="8">IMP--aspartate ligase</fullName>
    </alternativeName>
</protein>
<dbReference type="CDD" id="cd03108">
    <property type="entry name" value="AdSS"/>
    <property type="match status" value="1"/>
</dbReference>
<comment type="pathway">
    <text evidence="8 10">Purine metabolism; AMP biosynthesis via de novo pathway; AMP from IMP: step 1/2.</text>
</comment>
<keyword evidence="7 8" id="KW-0342">GTP-binding</keyword>
<dbReference type="FunFam" id="3.90.170.10:FF:000001">
    <property type="entry name" value="Adenylosuccinate synthetase"/>
    <property type="match status" value="1"/>
</dbReference>
<keyword evidence="6 8" id="KW-0460">Magnesium</keyword>
<feature type="active site" description="Proton donor" evidence="8">
    <location>
        <position position="41"/>
    </location>
</feature>
<dbReference type="SMART" id="SM00788">
    <property type="entry name" value="Adenylsucc_synt"/>
    <property type="match status" value="1"/>
</dbReference>
<comment type="caution">
    <text evidence="11">The sequence shown here is derived from an EMBL/GenBank/DDBJ whole genome shotgun (WGS) entry which is preliminary data.</text>
</comment>
<dbReference type="InterPro" id="IPR018220">
    <property type="entry name" value="Adenylosuccin_syn_GTP-bd"/>
</dbReference>
<dbReference type="Gene3D" id="1.10.300.10">
    <property type="entry name" value="Adenylosuccinate Synthetase, subunit A, domain 2"/>
    <property type="match status" value="1"/>
</dbReference>
<evidence type="ECO:0000256" key="8">
    <source>
        <dbReference type="HAMAP-Rule" id="MF_00011"/>
    </source>
</evidence>
<feature type="binding site" description="in other chain" evidence="8">
    <location>
        <position position="238"/>
    </location>
    <ligand>
        <name>IMP</name>
        <dbReference type="ChEBI" id="CHEBI:58053"/>
        <note>ligand shared between dimeric partners</note>
    </ligand>
</feature>
<evidence type="ECO:0000256" key="3">
    <source>
        <dbReference type="ARBA" id="ARBA00022723"/>
    </source>
</evidence>
<dbReference type="RefSeq" id="WP_072659592.1">
    <property type="nucleotide sequence ID" value="NZ_BDFD01000009.1"/>
</dbReference>
<feature type="binding site" evidence="8">
    <location>
        <position position="143"/>
    </location>
    <ligand>
        <name>IMP</name>
        <dbReference type="ChEBI" id="CHEBI:58053"/>
        <note>ligand shared between dimeric partners</note>
    </ligand>
</feature>
<name>A0A1L8CMX3_9PROT</name>
<dbReference type="PROSITE" id="PS01266">
    <property type="entry name" value="ADENYLOSUCCIN_SYN_1"/>
    <property type="match status" value="1"/>
</dbReference>
<keyword evidence="3 8" id="KW-0479">Metal-binding</keyword>
<dbReference type="EMBL" id="BDFD01000009">
    <property type="protein sequence ID" value="GAV20266.1"/>
    <property type="molecule type" value="Genomic_DNA"/>
</dbReference>
<evidence type="ECO:0000256" key="7">
    <source>
        <dbReference type="ARBA" id="ARBA00023134"/>
    </source>
</evidence>
<dbReference type="EC" id="6.3.4.4" evidence="8 10"/>
<evidence type="ECO:0000256" key="4">
    <source>
        <dbReference type="ARBA" id="ARBA00022741"/>
    </source>
</evidence>
<evidence type="ECO:0000256" key="10">
    <source>
        <dbReference type="RuleBase" id="RU000520"/>
    </source>
</evidence>
<dbReference type="GO" id="GO:0005737">
    <property type="term" value="C:cytoplasm"/>
    <property type="evidence" value="ECO:0007669"/>
    <property type="project" value="UniProtKB-SubCell"/>
</dbReference>
<feature type="binding site" evidence="8">
    <location>
        <position position="13"/>
    </location>
    <ligand>
        <name>Mg(2+)</name>
        <dbReference type="ChEBI" id="CHEBI:18420"/>
    </ligand>
</feature>
<feature type="binding site" evidence="8">
    <location>
        <begin position="420"/>
        <end position="422"/>
    </location>
    <ligand>
        <name>GTP</name>
        <dbReference type="ChEBI" id="CHEBI:37565"/>
    </ligand>
</feature>
<dbReference type="GO" id="GO:0044208">
    <property type="term" value="P:'de novo' AMP biosynthetic process"/>
    <property type="evidence" value="ECO:0007669"/>
    <property type="project" value="UniProtKB-UniRule"/>
</dbReference>
<comment type="subcellular location">
    <subcellularLocation>
        <location evidence="8">Cytoplasm</location>
    </subcellularLocation>
</comment>
<dbReference type="NCBIfam" id="TIGR00184">
    <property type="entry name" value="purA"/>
    <property type="match status" value="1"/>
</dbReference>
<feature type="binding site" description="in other chain" evidence="8">
    <location>
        <position position="223"/>
    </location>
    <ligand>
        <name>IMP</name>
        <dbReference type="ChEBI" id="CHEBI:58053"/>
        <note>ligand shared between dimeric partners</note>
    </ligand>
</feature>
<accession>A0A1L8CMX3</accession>
<keyword evidence="5 8" id="KW-0658">Purine biosynthesis</keyword>
<proteinExistence type="inferred from homology"/>